<dbReference type="EMBL" id="LHQQ01000010">
    <property type="protein sequence ID" value="KOS47913.1"/>
    <property type="molecule type" value="Genomic_DNA"/>
</dbReference>
<evidence type="ECO:0000313" key="1">
    <source>
        <dbReference type="EMBL" id="KOS47913.1"/>
    </source>
</evidence>
<dbReference type="Proteomes" id="UP000037696">
    <property type="component" value="Unassembled WGS sequence"/>
</dbReference>
<keyword evidence="2" id="KW-1185">Reference proteome</keyword>
<comment type="caution">
    <text evidence="1">The sequence shown here is derived from an EMBL/GenBank/DDBJ whole genome shotgun (WGS) entry which is preliminary data.</text>
</comment>
<sequence>MNPTRNKRKNLKILKKTKKKHLISSPRLPYFHRILHLCVTSGYVYSSVNTMYILCTYRYCGLYMSRC</sequence>
<protein>
    <submittedName>
        <fullName evidence="1">Uncharacterized protein</fullName>
    </submittedName>
</protein>
<organism evidence="1 2">
    <name type="scientific">Penicillium nordicum</name>
    <dbReference type="NCBI Taxonomy" id="229535"/>
    <lineage>
        <taxon>Eukaryota</taxon>
        <taxon>Fungi</taxon>
        <taxon>Dikarya</taxon>
        <taxon>Ascomycota</taxon>
        <taxon>Pezizomycotina</taxon>
        <taxon>Eurotiomycetes</taxon>
        <taxon>Eurotiomycetidae</taxon>
        <taxon>Eurotiales</taxon>
        <taxon>Aspergillaceae</taxon>
        <taxon>Penicillium</taxon>
    </lineage>
</organism>
<accession>A0A0M9WK25</accession>
<name>A0A0M9WK25_9EURO</name>
<reference evidence="1 2" key="1">
    <citation type="submission" date="2015-08" db="EMBL/GenBank/DDBJ databases">
        <title>Genome sequencing of Penicillium nordicum.</title>
        <authorList>
            <person name="Nguyen H.D."/>
            <person name="Seifert K.A."/>
        </authorList>
    </citation>
    <scope>NUCLEOTIDE SEQUENCE [LARGE SCALE GENOMIC DNA]</scope>
    <source>
        <strain evidence="1 2">DAOMC 185683</strain>
    </source>
</reference>
<dbReference type="AlphaFoldDB" id="A0A0M9WK25"/>
<evidence type="ECO:0000313" key="2">
    <source>
        <dbReference type="Proteomes" id="UP000037696"/>
    </source>
</evidence>
<gene>
    <name evidence="1" type="ORF">ACN38_g1084</name>
</gene>
<proteinExistence type="predicted"/>